<organism evidence="2 3">
    <name type="scientific">Cudoniella acicularis</name>
    <dbReference type="NCBI Taxonomy" id="354080"/>
    <lineage>
        <taxon>Eukaryota</taxon>
        <taxon>Fungi</taxon>
        <taxon>Dikarya</taxon>
        <taxon>Ascomycota</taxon>
        <taxon>Pezizomycotina</taxon>
        <taxon>Leotiomycetes</taxon>
        <taxon>Helotiales</taxon>
        <taxon>Tricladiaceae</taxon>
        <taxon>Cudoniella</taxon>
    </lineage>
</organism>
<dbReference type="EMBL" id="JAAMPI010000041">
    <property type="protein sequence ID" value="KAF4636966.1"/>
    <property type="molecule type" value="Genomic_DNA"/>
</dbReference>
<dbReference type="GO" id="GO:0016765">
    <property type="term" value="F:transferase activity, transferring alkyl or aryl (other than methyl) groups"/>
    <property type="evidence" value="ECO:0007669"/>
    <property type="project" value="InterPro"/>
</dbReference>
<dbReference type="AlphaFoldDB" id="A0A8H4RXI8"/>
<keyword evidence="1" id="KW-0808">Transferase</keyword>
<evidence type="ECO:0000313" key="3">
    <source>
        <dbReference type="Proteomes" id="UP000566819"/>
    </source>
</evidence>
<name>A0A8H4RXI8_9HELO</name>
<sequence length="145" mass="16460">MSSTTFPSLEVFHDPNTPPNQLATLVSPTTQFWWEAGRASFSTLLQKCQYSPFLQDHYLRLFQLVTIHFPSPFSARKTKLKAGEGAVYELSWNYDSATSDSIMRFSFDIFGSPRALIKQLAAQGFLKPRNADLRLLDSAWPAHRS</sequence>
<accession>A0A8H4RXI8</accession>
<evidence type="ECO:0000256" key="1">
    <source>
        <dbReference type="ARBA" id="ARBA00022679"/>
    </source>
</evidence>
<dbReference type="Pfam" id="PF11991">
    <property type="entry name" value="Trp_DMAT"/>
    <property type="match status" value="1"/>
</dbReference>
<protein>
    <submittedName>
        <fullName evidence="2">Uncharacterized protein</fullName>
    </submittedName>
</protein>
<dbReference type="GO" id="GO:0009820">
    <property type="term" value="P:alkaloid metabolic process"/>
    <property type="evidence" value="ECO:0007669"/>
    <property type="project" value="InterPro"/>
</dbReference>
<dbReference type="Proteomes" id="UP000566819">
    <property type="component" value="Unassembled WGS sequence"/>
</dbReference>
<keyword evidence="3" id="KW-1185">Reference proteome</keyword>
<reference evidence="2 3" key="1">
    <citation type="submission" date="2020-03" db="EMBL/GenBank/DDBJ databases">
        <title>Draft Genome Sequence of Cudoniella acicularis.</title>
        <authorList>
            <person name="Buettner E."/>
            <person name="Kellner H."/>
        </authorList>
    </citation>
    <scope>NUCLEOTIDE SEQUENCE [LARGE SCALE GENOMIC DNA]</scope>
    <source>
        <strain evidence="2 3">DSM 108380</strain>
    </source>
</reference>
<dbReference type="InterPro" id="IPR017795">
    <property type="entry name" value="ABBA_NscD-like"/>
</dbReference>
<proteinExistence type="predicted"/>
<evidence type="ECO:0000313" key="2">
    <source>
        <dbReference type="EMBL" id="KAF4636966.1"/>
    </source>
</evidence>
<comment type="caution">
    <text evidence="2">The sequence shown here is derived from an EMBL/GenBank/DDBJ whole genome shotgun (WGS) entry which is preliminary data.</text>
</comment>
<gene>
    <name evidence="2" type="ORF">G7Y89_g1106</name>
</gene>